<proteinExistence type="predicted"/>
<dbReference type="SUPFAM" id="SSF81321">
    <property type="entry name" value="Family A G protein-coupled receptor-like"/>
    <property type="match status" value="1"/>
</dbReference>
<reference evidence="3" key="1">
    <citation type="submission" date="2022-11" db="UniProtKB">
        <authorList>
            <consortium name="WormBaseParasite"/>
        </authorList>
    </citation>
    <scope>IDENTIFICATION</scope>
</reference>
<evidence type="ECO:0000313" key="2">
    <source>
        <dbReference type="Proteomes" id="UP000887574"/>
    </source>
</evidence>
<keyword evidence="1" id="KW-1133">Transmembrane helix</keyword>
<accession>A0A915DKS2</accession>
<dbReference type="PANTHER" id="PTHR23021">
    <property type="entry name" value="SERPENTINE RECEPTOR, CLASS T"/>
    <property type="match status" value="1"/>
</dbReference>
<feature type="transmembrane region" description="Helical" evidence="1">
    <location>
        <begin position="69"/>
        <end position="97"/>
    </location>
</feature>
<feature type="transmembrane region" description="Helical" evidence="1">
    <location>
        <begin position="204"/>
        <end position="223"/>
    </location>
</feature>
<feature type="transmembrane region" description="Helical" evidence="1">
    <location>
        <begin position="103"/>
        <end position="127"/>
    </location>
</feature>
<feature type="transmembrane region" description="Helical" evidence="1">
    <location>
        <begin position="148"/>
        <end position="170"/>
    </location>
</feature>
<dbReference type="InterPro" id="IPR019425">
    <property type="entry name" value="7TM_GPCR_serpentine_rcpt_Srt"/>
</dbReference>
<keyword evidence="2" id="KW-1185">Reference proteome</keyword>
<feature type="transmembrane region" description="Helical" evidence="1">
    <location>
        <begin position="36"/>
        <end position="57"/>
    </location>
</feature>
<feature type="transmembrane region" description="Helical" evidence="1">
    <location>
        <begin position="272"/>
        <end position="295"/>
    </location>
</feature>
<dbReference type="Proteomes" id="UP000887574">
    <property type="component" value="Unplaced"/>
</dbReference>
<sequence>MNMFLFRRDQFNLLYNCTNIHIEDVPFENRRHVTEAIITICLCAFYYILYIPCMLSIWKHRENACYKLLLYISITDLAILWLLGFVHGILSLIGAVYCSYPTFIYLAGVAVTAIWAAESVAEITLSINRCISILSPHTEKALFGGWKVYIWLFFTSCYAMYWAFCIKPVLFTGLHFSWFFNPYVGYIEDINGTYENFTHTVHDIGMAIAIPSIYGIFFIAFTIKTRALGGSQEKGISSKQKMMFLQIFVISSLNMVACSIYVYMGYVSINEGLIHVGEFCWFHIHGFPPVIYLTLNKTIRDDCKRMLKGLLEHGLAKKQLKIFFSDTSRVRPSNNNSSTL</sequence>
<dbReference type="WBParaSite" id="jg21098">
    <property type="protein sequence ID" value="jg21098"/>
    <property type="gene ID" value="jg21098"/>
</dbReference>
<keyword evidence="1" id="KW-0472">Membrane</keyword>
<dbReference type="PANTHER" id="PTHR23021:SF11">
    <property type="entry name" value="SERPENTINE RECEPTOR, CLASS T"/>
    <property type="match status" value="1"/>
</dbReference>
<dbReference type="AlphaFoldDB" id="A0A915DKS2"/>
<keyword evidence="1" id="KW-0812">Transmembrane</keyword>
<protein>
    <submittedName>
        <fullName evidence="3">Serpentine Receptor, class T</fullName>
    </submittedName>
</protein>
<name>A0A915DKS2_9BILA</name>
<organism evidence="2 3">
    <name type="scientific">Ditylenchus dipsaci</name>
    <dbReference type="NCBI Taxonomy" id="166011"/>
    <lineage>
        <taxon>Eukaryota</taxon>
        <taxon>Metazoa</taxon>
        <taxon>Ecdysozoa</taxon>
        <taxon>Nematoda</taxon>
        <taxon>Chromadorea</taxon>
        <taxon>Rhabditida</taxon>
        <taxon>Tylenchina</taxon>
        <taxon>Tylenchomorpha</taxon>
        <taxon>Sphaerularioidea</taxon>
        <taxon>Anguinidae</taxon>
        <taxon>Anguininae</taxon>
        <taxon>Ditylenchus</taxon>
    </lineage>
</organism>
<evidence type="ECO:0000256" key="1">
    <source>
        <dbReference type="SAM" id="Phobius"/>
    </source>
</evidence>
<dbReference type="Pfam" id="PF10321">
    <property type="entry name" value="7TM_GPCR_Srt"/>
    <property type="match status" value="1"/>
</dbReference>
<feature type="transmembrane region" description="Helical" evidence="1">
    <location>
        <begin position="244"/>
        <end position="266"/>
    </location>
</feature>
<evidence type="ECO:0000313" key="3">
    <source>
        <dbReference type="WBParaSite" id="jg21098"/>
    </source>
</evidence>
<dbReference type="Gene3D" id="1.20.1070.10">
    <property type="entry name" value="Rhodopsin 7-helix transmembrane proteins"/>
    <property type="match status" value="1"/>
</dbReference>